<evidence type="ECO:0000313" key="1">
    <source>
        <dbReference type="EMBL" id="PVU89679.1"/>
    </source>
</evidence>
<organism evidence="1 2">
    <name type="scientific">Smittium simulii</name>
    <dbReference type="NCBI Taxonomy" id="133385"/>
    <lineage>
        <taxon>Eukaryota</taxon>
        <taxon>Fungi</taxon>
        <taxon>Fungi incertae sedis</taxon>
        <taxon>Zoopagomycota</taxon>
        <taxon>Kickxellomycotina</taxon>
        <taxon>Harpellomycetes</taxon>
        <taxon>Harpellales</taxon>
        <taxon>Legeriomycetaceae</taxon>
        <taxon>Smittium</taxon>
    </lineage>
</organism>
<dbReference type="AlphaFoldDB" id="A0A2T9YBJ0"/>
<reference evidence="1 2" key="1">
    <citation type="journal article" date="2018" name="MBio">
        <title>Comparative Genomics Reveals the Core Gene Toolbox for the Fungus-Insect Symbiosis.</title>
        <authorList>
            <person name="Wang Y."/>
            <person name="Stata M."/>
            <person name="Wang W."/>
            <person name="Stajich J.E."/>
            <person name="White M.M."/>
            <person name="Moncalvo J.M."/>
        </authorList>
    </citation>
    <scope>NUCLEOTIDE SEQUENCE [LARGE SCALE GENOMIC DNA]</scope>
    <source>
        <strain evidence="1 2">SWE-8-4</strain>
    </source>
</reference>
<dbReference type="EMBL" id="MBFR01000303">
    <property type="protein sequence ID" value="PVU89679.1"/>
    <property type="molecule type" value="Genomic_DNA"/>
</dbReference>
<dbReference type="Proteomes" id="UP000245383">
    <property type="component" value="Unassembled WGS sequence"/>
</dbReference>
<accession>A0A2T9YBJ0</accession>
<keyword evidence="2" id="KW-1185">Reference proteome</keyword>
<protein>
    <submittedName>
        <fullName evidence="1">Uncharacterized protein</fullName>
    </submittedName>
</protein>
<name>A0A2T9YBJ0_9FUNG</name>
<evidence type="ECO:0000313" key="2">
    <source>
        <dbReference type="Proteomes" id="UP000245383"/>
    </source>
</evidence>
<comment type="caution">
    <text evidence="1">The sequence shown here is derived from an EMBL/GenBank/DDBJ whole genome shotgun (WGS) entry which is preliminary data.</text>
</comment>
<sequence length="207" mass="23272">MFDTYYRLDRSTQSNMTEATYAKSDTAHKTGKMSLCEFASFNKKAQAMSIVLLLICLMLRRLLELKIRALEILDKWTSTDVLIEPDKILSAQLKIVSKPILLSTLGPNNTSDQKCTPRENNTENYNPVLEDCDMVSKPTETIYSTTTASTSNHSDSNPKKWKITLHKKQALALGGIMAWGISGVRSKTKGLEITQLILYLQQTTYQA</sequence>
<gene>
    <name evidence="1" type="ORF">BB561_005209</name>
</gene>
<proteinExistence type="predicted"/>